<sequence>MTHRKCDSAELQNPEKIMKIHEELIKRRGSMKDIPEEAVSVGEFLLQARTVVASNQHIDLHWPSNAGFQLWLLEMKEVHHNKISLKH</sequence>
<name>A0A1V4JYU3_PATFA</name>
<organism evidence="1 2">
    <name type="scientific">Patagioenas fasciata monilis</name>
    <dbReference type="NCBI Taxonomy" id="372326"/>
    <lineage>
        <taxon>Eukaryota</taxon>
        <taxon>Metazoa</taxon>
        <taxon>Chordata</taxon>
        <taxon>Craniata</taxon>
        <taxon>Vertebrata</taxon>
        <taxon>Euteleostomi</taxon>
        <taxon>Archelosauria</taxon>
        <taxon>Archosauria</taxon>
        <taxon>Dinosauria</taxon>
        <taxon>Saurischia</taxon>
        <taxon>Theropoda</taxon>
        <taxon>Coelurosauria</taxon>
        <taxon>Aves</taxon>
        <taxon>Neognathae</taxon>
        <taxon>Neoaves</taxon>
        <taxon>Columbimorphae</taxon>
        <taxon>Columbiformes</taxon>
        <taxon>Columbidae</taxon>
        <taxon>Patagioenas</taxon>
    </lineage>
</organism>
<dbReference type="EMBL" id="LSYS01005497">
    <property type="protein sequence ID" value="OPJ77346.1"/>
    <property type="molecule type" value="Genomic_DNA"/>
</dbReference>
<proteinExistence type="predicted"/>
<evidence type="ECO:0000313" key="1">
    <source>
        <dbReference type="EMBL" id="OPJ77346.1"/>
    </source>
</evidence>
<gene>
    <name evidence="1" type="ORF">AV530_007686</name>
</gene>
<dbReference type="AlphaFoldDB" id="A0A1V4JYU3"/>
<evidence type="ECO:0000313" key="2">
    <source>
        <dbReference type="Proteomes" id="UP000190648"/>
    </source>
</evidence>
<comment type="caution">
    <text evidence="1">The sequence shown here is derived from an EMBL/GenBank/DDBJ whole genome shotgun (WGS) entry which is preliminary data.</text>
</comment>
<reference evidence="1 2" key="1">
    <citation type="submission" date="2016-02" db="EMBL/GenBank/DDBJ databases">
        <title>Band-tailed pigeon sequencing and assembly.</title>
        <authorList>
            <person name="Soares A.E."/>
            <person name="Novak B.J."/>
            <person name="Rice E.S."/>
            <person name="O'Connell B."/>
            <person name="Chang D."/>
            <person name="Weber S."/>
            <person name="Shapiro B."/>
        </authorList>
    </citation>
    <scope>NUCLEOTIDE SEQUENCE [LARGE SCALE GENOMIC DNA]</scope>
    <source>
        <strain evidence="1">BTP2013</strain>
        <tissue evidence="1">Blood</tissue>
    </source>
</reference>
<dbReference type="Proteomes" id="UP000190648">
    <property type="component" value="Unassembled WGS sequence"/>
</dbReference>
<accession>A0A1V4JYU3</accession>
<protein>
    <submittedName>
        <fullName evidence="1">Uncharacterized protein</fullName>
    </submittedName>
</protein>
<keyword evidence="2" id="KW-1185">Reference proteome</keyword>